<evidence type="ECO:0000256" key="10">
    <source>
        <dbReference type="ARBA" id="ARBA00023306"/>
    </source>
</evidence>
<comment type="subcellular location">
    <subcellularLocation>
        <location evidence="1 11">Cytoplasm</location>
    </subcellularLocation>
</comment>
<keyword evidence="6 11" id="KW-0159">Chromosome partition</keyword>
<dbReference type="EMBL" id="NXGX01000005">
    <property type="protein sequence ID" value="PKR57830.1"/>
    <property type="molecule type" value="Genomic_DNA"/>
</dbReference>
<dbReference type="GO" id="GO:0007059">
    <property type="term" value="P:chromosome segregation"/>
    <property type="evidence" value="ECO:0007669"/>
    <property type="project" value="UniProtKB-UniRule"/>
</dbReference>
<dbReference type="PROSITE" id="PS51900">
    <property type="entry name" value="CB"/>
    <property type="match status" value="1"/>
</dbReference>
<evidence type="ECO:0000256" key="9">
    <source>
        <dbReference type="ARBA" id="ARBA00023172"/>
    </source>
</evidence>
<dbReference type="RefSeq" id="WP_101303009.1">
    <property type="nucleotide sequence ID" value="NZ_NXGX01000005.1"/>
</dbReference>
<accession>A0A2N3L563</accession>
<dbReference type="Proteomes" id="UP000233332">
    <property type="component" value="Unassembled WGS sequence"/>
</dbReference>
<evidence type="ECO:0000313" key="14">
    <source>
        <dbReference type="EMBL" id="PKR57830.1"/>
    </source>
</evidence>
<dbReference type="GO" id="GO:0003677">
    <property type="term" value="F:DNA binding"/>
    <property type="evidence" value="ECO:0007669"/>
    <property type="project" value="UniProtKB-UniRule"/>
</dbReference>
<dbReference type="InterPro" id="IPR023009">
    <property type="entry name" value="Tyrosine_recombinase_XerC/XerD"/>
</dbReference>
<dbReference type="GO" id="GO:0006313">
    <property type="term" value="P:DNA transposition"/>
    <property type="evidence" value="ECO:0007669"/>
    <property type="project" value="UniProtKB-UniRule"/>
</dbReference>
<organism evidence="14 15">
    <name type="scientific">Thalassospira lohafexi</name>
    <dbReference type="NCBI Taxonomy" id="744227"/>
    <lineage>
        <taxon>Bacteria</taxon>
        <taxon>Pseudomonadati</taxon>
        <taxon>Pseudomonadota</taxon>
        <taxon>Alphaproteobacteria</taxon>
        <taxon>Rhodospirillales</taxon>
        <taxon>Thalassospiraceae</taxon>
        <taxon>Thalassospira</taxon>
    </lineage>
</organism>
<dbReference type="AlphaFoldDB" id="A0A2N3L563"/>
<dbReference type="GO" id="GO:0009037">
    <property type="term" value="F:tyrosine-based site-specific recombinase activity"/>
    <property type="evidence" value="ECO:0007669"/>
    <property type="project" value="UniProtKB-UniRule"/>
</dbReference>
<dbReference type="PANTHER" id="PTHR30349:SF90">
    <property type="entry name" value="TYROSINE RECOMBINASE XERD"/>
    <property type="match status" value="1"/>
</dbReference>
<feature type="active site" evidence="11">
    <location>
        <position position="283"/>
    </location>
</feature>
<keyword evidence="5 11" id="KW-0132">Cell division</keyword>
<evidence type="ECO:0000256" key="7">
    <source>
        <dbReference type="ARBA" id="ARBA00022908"/>
    </source>
</evidence>
<dbReference type="CDD" id="cd00798">
    <property type="entry name" value="INT_XerDC_C"/>
    <property type="match status" value="1"/>
</dbReference>
<dbReference type="Gene3D" id="1.10.443.10">
    <property type="entry name" value="Intergrase catalytic core"/>
    <property type="match status" value="1"/>
</dbReference>
<feature type="active site" description="O-(3'-phospho-DNA)-tyrosine intermediate" evidence="11">
    <location>
        <position position="292"/>
    </location>
</feature>
<protein>
    <recommendedName>
        <fullName evidence="3 11">Tyrosine recombinase XerD</fullName>
    </recommendedName>
</protein>
<dbReference type="InterPro" id="IPR011010">
    <property type="entry name" value="DNA_brk_join_enz"/>
</dbReference>
<comment type="subunit">
    <text evidence="11">Forms a cyclic heterotetrameric complex composed of two molecules of XerC and two molecules of XerD.</text>
</comment>
<evidence type="ECO:0000313" key="15">
    <source>
        <dbReference type="Proteomes" id="UP000233332"/>
    </source>
</evidence>
<feature type="domain" description="Tyr recombinase" evidence="12">
    <location>
        <begin position="110"/>
        <end position="305"/>
    </location>
</feature>
<evidence type="ECO:0000256" key="11">
    <source>
        <dbReference type="HAMAP-Rule" id="MF_01807"/>
    </source>
</evidence>
<dbReference type="InterPro" id="IPR004107">
    <property type="entry name" value="Integrase_SAM-like_N"/>
</dbReference>
<evidence type="ECO:0000259" key="12">
    <source>
        <dbReference type="PROSITE" id="PS51898"/>
    </source>
</evidence>
<keyword evidence="10 11" id="KW-0131">Cell cycle</keyword>
<proteinExistence type="inferred from homology"/>
<keyword evidence="9 11" id="KW-0233">DNA recombination</keyword>
<name>A0A2N3L563_9PROT</name>
<evidence type="ECO:0000256" key="4">
    <source>
        <dbReference type="ARBA" id="ARBA00022490"/>
    </source>
</evidence>
<feature type="active site" evidence="11">
    <location>
        <position position="257"/>
    </location>
</feature>
<dbReference type="Gene3D" id="1.10.150.130">
    <property type="match status" value="1"/>
</dbReference>
<dbReference type="InterPro" id="IPR002104">
    <property type="entry name" value="Integrase_catalytic"/>
</dbReference>
<comment type="function">
    <text evidence="11">Site-specific tyrosine recombinase, which acts by catalyzing the cutting and rejoining of the recombining DNA molecules. The XerC-XerD complex is essential to convert dimers of the bacterial chromosome into monomers to permit their segregation at cell division. It also contributes to the segregational stability of plasmids.</text>
</comment>
<dbReference type="InterPro" id="IPR013762">
    <property type="entry name" value="Integrase-like_cat_sf"/>
</dbReference>
<dbReference type="InterPro" id="IPR050090">
    <property type="entry name" value="Tyrosine_recombinase_XerCD"/>
</dbReference>
<keyword evidence="15" id="KW-1185">Reference proteome</keyword>
<evidence type="ECO:0000256" key="6">
    <source>
        <dbReference type="ARBA" id="ARBA00022829"/>
    </source>
</evidence>
<keyword evidence="4 11" id="KW-0963">Cytoplasm</keyword>
<feature type="active site" evidence="11">
    <location>
        <position position="175"/>
    </location>
</feature>
<evidence type="ECO:0000256" key="5">
    <source>
        <dbReference type="ARBA" id="ARBA00022618"/>
    </source>
</evidence>
<feature type="active site" evidence="11">
    <location>
        <position position="151"/>
    </location>
</feature>
<evidence type="ECO:0000256" key="2">
    <source>
        <dbReference type="ARBA" id="ARBA00010450"/>
    </source>
</evidence>
<dbReference type="PANTHER" id="PTHR30349">
    <property type="entry name" value="PHAGE INTEGRASE-RELATED"/>
    <property type="match status" value="1"/>
</dbReference>
<dbReference type="InterPro" id="IPR011932">
    <property type="entry name" value="Recomb_XerD"/>
</dbReference>
<dbReference type="HAMAP" id="MF_01807">
    <property type="entry name" value="Recomb_XerD"/>
    <property type="match status" value="1"/>
</dbReference>
<keyword evidence="8 11" id="KW-0238">DNA-binding</keyword>
<keyword evidence="7 11" id="KW-0229">DNA integration</keyword>
<comment type="similarity">
    <text evidence="2 11">Belongs to the 'phage' integrase family. XerD subfamily.</text>
</comment>
<dbReference type="HAMAP" id="MF_01808">
    <property type="entry name" value="Recomb_XerC_XerD"/>
    <property type="match status" value="1"/>
</dbReference>
<dbReference type="InterPro" id="IPR010998">
    <property type="entry name" value="Integrase_recombinase_N"/>
</dbReference>
<dbReference type="InterPro" id="IPR044068">
    <property type="entry name" value="CB"/>
</dbReference>
<dbReference type="SUPFAM" id="SSF56349">
    <property type="entry name" value="DNA breaking-rejoining enzymes"/>
    <property type="match status" value="1"/>
</dbReference>
<dbReference type="NCBIfam" id="NF001399">
    <property type="entry name" value="PRK00283.1"/>
    <property type="match status" value="1"/>
</dbReference>
<dbReference type="PROSITE" id="PS51898">
    <property type="entry name" value="TYR_RECOMBINASE"/>
    <property type="match status" value="1"/>
</dbReference>
<dbReference type="GO" id="GO:0005737">
    <property type="term" value="C:cytoplasm"/>
    <property type="evidence" value="ECO:0007669"/>
    <property type="project" value="UniProtKB-SubCell"/>
</dbReference>
<sequence length="317" mass="34809">MTKAPASALISAFLEMMAAERGASPHTLDAYRRDLDDYVGSLKAGKSDPVTAGDGDMRRYMAELGAAGLAPRTQARRLSAVRQFHKFLYSDGYRNEDPSANIDSPRQGQTLPKFLTIDEIDRLIAAASNHSGIKGKRLLAMVELMYATGMRVSELVELPYAAAARDPQMLIVRGKGDKERLVPLSDPARDALRDYIAVRDAFIPSDKSDGHTNRAGQSSYLFPSRGKTGHLTRQMFLNMIKDLAVDAGVAPSRVSPHVLRHSFASHLLANGADLRSLQKMLGHSDISTTQIYTHVLESRLRGLVQEHHPLAHMGKPE</sequence>
<evidence type="ECO:0000256" key="1">
    <source>
        <dbReference type="ARBA" id="ARBA00004496"/>
    </source>
</evidence>
<evidence type="ECO:0000259" key="13">
    <source>
        <dbReference type="PROSITE" id="PS51900"/>
    </source>
</evidence>
<evidence type="ECO:0000256" key="3">
    <source>
        <dbReference type="ARBA" id="ARBA00015810"/>
    </source>
</evidence>
<feature type="active site" evidence="11">
    <location>
        <position position="260"/>
    </location>
</feature>
<feature type="domain" description="Core-binding (CB)" evidence="13">
    <location>
        <begin position="4"/>
        <end position="89"/>
    </location>
</feature>
<reference evidence="14 15" key="1">
    <citation type="submission" date="2017-09" db="EMBL/GenBank/DDBJ databases">
        <title>Biodiversity and function of Thalassospira species in the particle-attached aromatic-hydrocarbon-degrading consortia from the surface seawater of the China South Sea.</title>
        <authorList>
            <person name="Dong C."/>
            <person name="Lai Q."/>
            <person name="Shao Z."/>
        </authorList>
    </citation>
    <scope>NUCLEOTIDE SEQUENCE [LARGE SCALE GENOMIC DNA]</scope>
    <source>
        <strain evidence="14 15">139Z-12</strain>
    </source>
</reference>
<dbReference type="Pfam" id="PF02899">
    <property type="entry name" value="Phage_int_SAM_1"/>
    <property type="match status" value="1"/>
</dbReference>
<dbReference type="GO" id="GO:0051301">
    <property type="term" value="P:cell division"/>
    <property type="evidence" value="ECO:0007669"/>
    <property type="project" value="UniProtKB-KW"/>
</dbReference>
<evidence type="ECO:0000256" key="8">
    <source>
        <dbReference type="ARBA" id="ARBA00023125"/>
    </source>
</evidence>
<comment type="caution">
    <text evidence="14">The sequence shown here is derived from an EMBL/GenBank/DDBJ whole genome shotgun (WGS) entry which is preliminary data.</text>
</comment>
<dbReference type="Pfam" id="PF00589">
    <property type="entry name" value="Phage_integrase"/>
    <property type="match status" value="1"/>
</dbReference>
<gene>
    <name evidence="11" type="primary">xerD</name>
    <name evidence="14" type="ORF">COO92_13755</name>
</gene>